<dbReference type="OrthoDB" id="1915303at2759"/>
<evidence type="ECO:0000313" key="2">
    <source>
        <dbReference type="EMBL" id="GFQ07854.1"/>
    </source>
</evidence>
<gene>
    <name evidence="2" type="ORF">PHJA_002929400</name>
</gene>
<keyword evidence="3" id="KW-1185">Reference proteome</keyword>
<evidence type="ECO:0000256" key="1">
    <source>
        <dbReference type="SAM" id="Phobius"/>
    </source>
</evidence>
<dbReference type="PANTHER" id="PTHR35307:SF3">
    <property type="entry name" value="DUF4220 DOMAIN-CONTAINING PROTEIN"/>
    <property type="match status" value="1"/>
</dbReference>
<feature type="transmembrane region" description="Helical" evidence="1">
    <location>
        <begin position="69"/>
        <end position="88"/>
    </location>
</feature>
<organism evidence="2 3">
    <name type="scientific">Phtheirospermum japonicum</name>
    <dbReference type="NCBI Taxonomy" id="374723"/>
    <lineage>
        <taxon>Eukaryota</taxon>
        <taxon>Viridiplantae</taxon>
        <taxon>Streptophyta</taxon>
        <taxon>Embryophyta</taxon>
        <taxon>Tracheophyta</taxon>
        <taxon>Spermatophyta</taxon>
        <taxon>Magnoliopsida</taxon>
        <taxon>eudicotyledons</taxon>
        <taxon>Gunneridae</taxon>
        <taxon>Pentapetalae</taxon>
        <taxon>asterids</taxon>
        <taxon>lamiids</taxon>
        <taxon>Lamiales</taxon>
        <taxon>Orobanchaceae</taxon>
        <taxon>Orobanchaceae incertae sedis</taxon>
        <taxon>Phtheirospermum</taxon>
    </lineage>
</organism>
<keyword evidence="1" id="KW-0472">Membrane</keyword>
<dbReference type="Proteomes" id="UP000653305">
    <property type="component" value="Unassembled WGS sequence"/>
</dbReference>
<dbReference type="PANTHER" id="PTHR35307">
    <property type="entry name" value="PROTEIN, PUTATIVE-RELATED"/>
    <property type="match status" value="1"/>
</dbReference>
<accession>A0A830DJV9</accession>
<proteinExistence type="predicted"/>
<feature type="transmembrane region" description="Helical" evidence="1">
    <location>
        <begin position="141"/>
        <end position="160"/>
    </location>
</feature>
<keyword evidence="1" id="KW-1133">Transmembrane helix</keyword>
<feature type="transmembrane region" description="Helical" evidence="1">
    <location>
        <begin position="100"/>
        <end position="121"/>
    </location>
</feature>
<protein>
    <submittedName>
        <fullName evidence="2">Uncharacterized protein</fullName>
    </submittedName>
</protein>
<sequence length="674" mass="76221">MPWIGMYIAAASAACTLAMGADVVKGFRNKKLWFPSKYFSLNAFSLTILTVAMKLSVDLTSLMPGINDKLARLSSLILMSTSIANFMVSLGSMENNETMLNLAALCIFVITIEGNVCIRLFQTRHYNASKLIVGERIGCTVFMLLLLVILCSSAVMVHTAKRYIESQYNQMHKRLSNERVNHIGKFTTDELRATVRRYWIMSESGSPQFVIARSVTCVSSGVMCLLLALTLLVAHIRRPFLYRGLSNKTSSYKWSTNRILGIQTIGVALGTIAPLLRWFTAAHFKSTMIGHKSFRGEFKVEDYWTQSLKHWRGSMLTIKTRHHKFRKFLHDAKRSLLNLCIGVQILIVLSSKLLLVISAKSLKELDDTRGFDSSRYVLLLEGEAELPKWTLRNICNEMDELIRMGKKKQSKNLIKLLQKSVNFNGVREFDSEPPNCWSLPVVTLTSIAISLPNITHHKSDELLTAASEGIYFAKLLEKTLDSNGNLERIRDAADVAWVGVELYREWQGKDLREAGRTHKETLQRLSDIAEKTFTNFTTGTNNFLVQDPLNWPAKVIAANSMYRITQTILLAHDDDHPLTDEEMFERLSVMISDILAACLTNLPRVIMLKCHSNAIKEREKSIRQAAVLLGESEEILETLQQREVPNLDPERAASMEGWRAFFMEVDNENPVASV</sequence>
<keyword evidence="1" id="KW-0812">Transmembrane</keyword>
<name>A0A830DJV9_9LAMI</name>
<dbReference type="AlphaFoldDB" id="A0A830DJV9"/>
<feature type="transmembrane region" description="Helical" evidence="1">
    <location>
        <begin position="36"/>
        <end position="57"/>
    </location>
</feature>
<comment type="caution">
    <text evidence="2">The sequence shown here is derived from an EMBL/GenBank/DDBJ whole genome shotgun (WGS) entry which is preliminary data.</text>
</comment>
<feature type="transmembrane region" description="Helical" evidence="1">
    <location>
        <begin position="210"/>
        <end position="234"/>
    </location>
</feature>
<evidence type="ECO:0000313" key="3">
    <source>
        <dbReference type="Proteomes" id="UP000653305"/>
    </source>
</evidence>
<reference evidence="2" key="1">
    <citation type="submission" date="2020-07" db="EMBL/GenBank/DDBJ databases">
        <title>Ethylene signaling mediates host invasion by parasitic plants.</title>
        <authorList>
            <person name="Yoshida S."/>
        </authorList>
    </citation>
    <scope>NUCLEOTIDE SEQUENCE</scope>
    <source>
        <strain evidence="2">Okayama</strain>
    </source>
</reference>
<dbReference type="EMBL" id="BMAC01002006">
    <property type="protein sequence ID" value="GFQ07854.1"/>
    <property type="molecule type" value="Genomic_DNA"/>
</dbReference>
<feature type="transmembrane region" description="Helical" evidence="1">
    <location>
        <begin position="336"/>
        <end position="357"/>
    </location>
</feature>